<keyword evidence="2" id="KW-1185">Reference proteome</keyword>
<dbReference type="EMBL" id="BGZK01000325">
    <property type="protein sequence ID" value="GBP36888.1"/>
    <property type="molecule type" value="Genomic_DNA"/>
</dbReference>
<protein>
    <submittedName>
        <fullName evidence="1">Uncharacterized protein</fullName>
    </submittedName>
</protein>
<organism evidence="1 2">
    <name type="scientific">Eumeta variegata</name>
    <name type="common">Bagworm moth</name>
    <name type="synonym">Eumeta japonica</name>
    <dbReference type="NCBI Taxonomy" id="151549"/>
    <lineage>
        <taxon>Eukaryota</taxon>
        <taxon>Metazoa</taxon>
        <taxon>Ecdysozoa</taxon>
        <taxon>Arthropoda</taxon>
        <taxon>Hexapoda</taxon>
        <taxon>Insecta</taxon>
        <taxon>Pterygota</taxon>
        <taxon>Neoptera</taxon>
        <taxon>Endopterygota</taxon>
        <taxon>Lepidoptera</taxon>
        <taxon>Glossata</taxon>
        <taxon>Ditrysia</taxon>
        <taxon>Tineoidea</taxon>
        <taxon>Psychidae</taxon>
        <taxon>Oiketicinae</taxon>
        <taxon>Eumeta</taxon>
    </lineage>
</organism>
<name>A0A4C1VCL6_EUMVA</name>
<comment type="caution">
    <text evidence="1">The sequence shown here is derived from an EMBL/GenBank/DDBJ whole genome shotgun (WGS) entry which is preliminary data.</text>
</comment>
<evidence type="ECO:0000313" key="2">
    <source>
        <dbReference type="Proteomes" id="UP000299102"/>
    </source>
</evidence>
<gene>
    <name evidence="1" type="ORF">EVAR_23190_1</name>
</gene>
<proteinExistence type="predicted"/>
<dbReference type="AlphaFoldDB" id="A0A4C1VCL6"/>
<dbReference type="Proteomes" id="UP000299102">
    <property type="component" value="Unassembled WGS sequence"/>
</dbReference>
<sequence length="131" mass="14533">MSGRGGIEILTSGIFIAAVDAPRRRRDRRRAGRRNGRYDRRNNCTKAIESVLLRLQNYVRVGSFAAARLGLTNRYGDAFAGSTLASSYAAIHIAFAPMSYVNRRRVLLLRCLLTLCDLFGHVTAARANTES</sequence>
<accession>A0A4C1VCL6</accession>
<reference evidence="1 2" key="1">
    <citation type="journal article" date="2019" name="Commun. Biol.">
        <title>The bagworm genome reveals a unique fibroin gene that provides high tensile strength.</title>
        <authorList>
            <person name="Kono N."/>
            <person name="Nakamura H."/>
            <person name="Ohtoshi R."/>
            <person name="Tomita M."/>
            <person name="Numata K."/>
            <person name="Arakawa K."/>
        </authorList>
    </citation>
    <scope>NUCLEOTIDE SEQUENCE [LARGE SCALE GENOMIC DNA]</scope>
</reference>
<evidence type="ECO:0000313" key="1">
    <source>
        <dbReference type="EMBL" id="GBP36888.1"/>
    </source>
</evidence>